<feature type="compositionally biased region" description="Low complexity" evidence="1">
    <location>
        <begin position="88"/>
        <end position="99"/>
    </location>
</feature>
<organism evidence="2 3">
    <name type="scientific">Aplosporella prunicola CBS 121167</name>
    <dbReference type="NCBI Taxonomy" id="1176127"/>
    <lineage>
        <taxon>Eukaryota</taxon>
        <taxon>Fungi</taxon>
        <taxon>Dikarya</taxon>
        <taxon>Ascomycota</taxon>
        <taxon>Pezizomycotina</taxon>
        <taxon>Dothideomycetes</taxon>
        <taxon>Dothideomycetes incertae sedis</taxon>
        <taxon>Botryosphaeriales</taxon>
        <taxon>Aplosporellaceae</taxon>
        <taxon>Aplosporella</taxon>
    </lineage>
</organism>
<keyword evidence="3" id="KW-1185">Reference proteome</keyword>
<feature type="compositionally biased region" description="Basic and acidic residues" evidence="1">
    <location>
        <begin position="75"/>
        <end position="84"/>
    </location>
</feature>
<reference evidence="2" key="1">
    <citation type="journal article" date="2020" name="Stud. Mycol.">
        <title>101 Dothideomycetes genomes: a test case for predicting lifestyles and emergence of pathogens.</title>
        <authorList>
            <person name="Haridas S."/>
            <person name="Albert R."/>
            <person name="Binder M."/>
            <person name="Bloem J."/>
            <person name="Labutti K."/>
            <person name="Salamov A."/>
            <person name="Andreopoulos B."/>
            <person name="Baker S."/>
            <person name="Barry K."/>
            <person name="Bills G."/>
            <person name="Bluhm B."/>
            <person name="Cannon C."/>
            <person name="Castanera R."/>
            <person name="Culley D."/>
            <person name="Daum C."/>
            <person name="Ezra D."/>
            <person name="Gonzalez J."/>
            <person name="Henrissat B."/>
            <person name="Kuo A."/>
            <person name="Liang C."/>
            <person name="Lipzen A."/>
            <person name="Lutzoni F."/>
            <person name="Magnuson J."/>
            <person name="Mondo S."/>
            <person name="Nolan M."/>
            <person name="Ohm R."/>
            <person name="Pangilinan J."/>
            <person name="Park H.-J."/>
            <person name="Ramirez L."/>
            <person name="Alfaro M."/>
            <person name="Sun H."/>
            <person name="Tritt A."/>
            <person name="Yoshinaga Y."/>
            <person name="Zwiers L.-H."/>
            <person name="Turgeon B."/>
            <person name="Goodwin S."/>
            <person name="Spatafora J."/>
            <person name="Crous P."/>
            <person name="Grigoriev I."/>
        </authorList>
    </citation>
    <scope>NUCLEOTIDE SEQUENCE</scope>
    <source>
        <strain evidence="2">CBS 121167</strain>
    </source>
</reference>
<dbReference type="GeneID" id="54303161"/>
<name>A0A6A6BEZ6_9PEZI</name>
<dbReference type="AlphaFoldDB" id="A0A6A6BEZ6"/>
<evidence type="ECO:0000256" key="1">
    <source>
        <dbReference type="SAM" id="MobiDB-lite"/>
    </source>
</evidence>
<dbReference type="Proteomes" id="UP000799438">
    <property type="component" value="Unassembled WGS sequence"/>
</dbReference>
<dbReference type="RefSeq" id="XP_033397597.1">
    <property type="nucleotide sequence ID" value="XM_033545653.1"/>
</dbReference>
<proteinExistence type="predicted"/>
<accession>A0A6A6BEZ6</accession>
<gene>
    <name evidence="2" type="ORF">K452DRAFT_35037</name>
</gene>
<protein>
    <submittedName>
        <fullName evidence="2">Uncharacterized protein</fullName>
    </submittedName>
</protein>
<feature type="compositionally biased region" description="Polar residues" evidence="1">
    <location>
        <begin position="133"/>
        <end position="142"/>
    </location>
</feature>
<sequence length="236" mass="25599">MKAGGAALVNAMQHVASGARRDPERSRSTFPEFKVQTADAVPGVWHESRNKAGQSERARTASGRCLIGAGPSKRVWADNRETRPPPDNNNNNSTINHTPHTARRRVSPPHGCPRALIVGLPRGRQGCRPRSHSAPSKAQFQTAGPDCGVARGRRSRFGPRESRCLGCILIPAELDIVIGVIGINLSTSSFVGVEPSEFGRGTSRQSNHSIWPTKEALLISTHDPRPTPRRRHTLLG</sequence>
<feature type="compositionally biased region" description="Basic and acidic residues" evidence="1">
    <location>
        <begin position="46"/>
        <end position="59"/>
    </location>
</feature>
<dbReference type="EMBL" id="ML995486">
    <property type="protein sequence ID" value="KAF2141885.1"/>
    <property type="molecule type" value="Genomic_DNA"/>
</dbReference>
<evidence type="ECO:0000313" key="3">
    <source>
        <dbReference type="Proteomes" id="UP000799438"/>
    </source>
</evidence>
<evidence type="ECO:0000313" key="2">
    <source>
        <dbReference type="EMBL" id="KAF2141885.1"/>
    </source>
</evidence>
<feature type="region of interest" description="Disordered" evidence="1">
    <location>
        <begin position="1"/>
        <end position="145"/>
    </location>
</feature>